<accession>A0A1G2SAG8</accession>
<dbReference type="SUPFAM" id="SSF143422">
    <property type="entry name" value="Transposase IS200-like"/>
    <property type="match status" value="1"/>
</dbReference>
<reference evidence="2 3" key="1">
    <citation type="journal article" date="2016" name="Nat. Commun.">
        <title>Thousands of microbial genomes shed light on interconnected biogeochemical processes in an aquifer system.</title>
        <authorList>
            <person name="Anantharaman K."/>
            <person name="Brown C.T."/>
            <person name="Hug L.A."/>
            <person name="Sharon I."/>
            <person name="Castelle C.J."/>
            <person name="Probst A.J."/>
            <person name="Thomas B.C."/>
            <person name="Singh A."/>
            <person name="Wilkins M.J."/>
            <person name="Karaoz U."/>
            <person name="Brodie E.L."/>
            <person name="Williams K.H."/>
            <person name="Hubbard S.S."/>
            <person name="Banfield J.F."/>
        </authorList>
    </citation>
    <scope>NUCLEOTIDE SEQUENCE [LARGE SCALE GENOMIC DNA]</scope>
</reference>
<dbReference type="GO" id="GO:0006313">
    <property type="term" value="P:DNA transposition"/>
    <property type="evidence" value="ECO:0007669"/>
    <property type="project" value="InterPro"/>
</dbReference>
<dbReference type="SMART" id="SM01321">
    <property type="entry name" value="Y1_Tnp"/>
    <property type="match status" value="1"/>
</dbReference>
<gene>
    <name evidence="2" type="ORF">A3D51_01360</name>
</gene>
<evidence type="ECO:0000259" key="1">
    <source>
        <dbReference type="SMART" id="SM01321"/>
    </source>
</evidence>
<name>A0A1G2SAG8_9BACT</name>
<dbReference type="GO" id="GO:0004803">
    <property type="term" value="F:transposase activity"/>
    <property type="evidence" value="ECO:0007669"/>
    <property type="project" value="InterPro"/>
</dbReference>
<dbReference type="EMBL" id="MHUT01000004">
    <property type="protein sequence ID" value="OHA81719.1"/>
    <property type="molecule type" value="Genomic_DNA"/>
</dbReference>
<dbReference type="Gene3D" id="3.30.70.1290">
    <property type="entry name" value="Transposase IS200-like"/>
    <property type="match status" value="1"/>
</dbReference>
<dbReference type="PANTHER" id="PTHR34322:SF2">
    <property type="entry name" value="TRANSPOSASE IS200-LIKE DOMAIN-CONTAINING PROTEIN"/>
    <property type="match status" value="1"/>
</dbReference>
<proteinExistence type="predicted"/>
<evidence type="ECO:0000313" key="3">
    <source>
        <dbReference type="Proteomes" id="UP000179118"/>
    </source>
</evidence>
<comment type="caution">
    <text evidence="2">The sequence shown here is derived from an EMBL/GenBank/DDBJ whole genome shotgun (WGS) entry which is preliminary data.</text>
</comment>
<dbReference type="InterPro" id="IPR002686">
    <property type="entry name" value="Transposase_17"/>
</dbReference>
<protein>
    <recommendedName>
        <fullName evidence="1">Transposase IS200-like domain-containing protein</fullName>
    </recommendedName>
</protein>
<evidence type="ECO:0000313" key="2">
    <source>
        <dbReference type="EMBL" id="OHA81719.1"/>
    </source>
</evidence>
<feature type="domain" description="Transposase IS200-like" evidence="1">
    <location>
        <begin position="8"/>
        <end position="148"/>
    </location>
</feature>
<dbReference type="GO" id="GO:0003677">
    <property type="term" value="F:DNA binding"/>
    <property type="evidence" value="ECO:0007669"/>
    <property type="project" value="InterPro"/>
</dbReference>
<dbReference type="InterPro" id="IPR036515">
    <property type="entry name" value="Transposase_17_sf"/>
</dbReference>
<dbReference type="AlphaFoldDB" id="A0A1G2SAG8"/>
<sequence>MRRKVQLSIGEYYHIYNRGTDKRTIFMEPHDYKRFIALLYACNSMDPVNIADHFQKGRTFSELFAVERGETLVYIIAYCLMPNHFHLLVREKSECGIQKFMQKLSTGYSMYFNSKNKRTGTLFESRFKAKHADNDEYLKYLFAYIHLNPVKLIDPLWKESGIQDRVAAEGYLSDYVHSSFLDWNGSTRLESKILNREAAPEYFTTANDFNNFVNDWLGFEEK</sequence>
<dbReference type="PANTHER" id="PTHR34322">
    <property type="entry name" value="TRANSPOSASE, Y1_TNP DOMAIN-CONTAINING"/>
    <property type="match status" value="1"/>
</dbReference>
<dbReference type="Pfam" id="PF01797">
    <property type="entry name" value="Y1_Tnp"/>
    <property type="match status" value="1"/>
</dbReference>
<dbReference type="Proteomes" id="UP000179118">
    <property type="component" value="Unassembled WGS sequence"/>
</dbReference>
<organism evidence="2 3">
    <name type="scientific">Candidatus Yonathbacteria bacterium RIFCSPHIGHO2_02_FULL_44_14</name>
    <dbReference type="NCBI Taxonomy" id="1802724"/>
    <lineage>
        <taxon>Bacteria</taxon>
        <taxon>Candidatus Yonathiibacteriota</taxon>
    </lineage>
</organism>